<name>A0A9D4C095_DREPO</name>
<comment type="caution">
    <text evidence="1">The sequence shown here is derived from an EMBL/GenBank/DDBJ whole genome shotgun (WGS) entry which is preliminary data.</text>
</comment>
<accession>A0A9D4C095</accession>
<protein>
    <submittedName>
        <fullName evidence="1">Uncharacterized protein</fullName>
    </submittedName>
</protein>
<dbReference type="Proteomes" id="UP000828390">
    <property type="component" value="Unassembled WGS sequence"/>
</dbReference>
<evidence type="ECO:0000313" key="1">
    <source>
        <dbReference type="EMBL" id="KAH3714772.1"/>
    </source>
</evidence>
<dbReference type="EMBL" id="JAIWYP010000013">
    <property type="protein sequence ID" value="KAH3714772.1"/>
    <property type="molecule type" value="Genomic_DNA"/>
</dbReference>
<organism evidence="1 2">
    <name type="scientific">Dreissena polymorpha</name>
    <name type="common">Zebra mussel</name>
    <name type="synonym">Mytilus polymorpha</name>
    <dbReference type="NCBI Taxonomy" id="45954"/>
    <lineage>
        <taxon>Eukaryota</taxon>
        <taxon>Metazoa</taxon>
        <taxon>Spiralia</taxon>
        <taxon>Lophotrochozoa</taxon>
        <taxon>Mollusca</taxon>
        <taxon>Bivalvia</taxon>
        <taxon>Autobranchia</taxon>
        <taxon>Heteroconchia</taxon>
        <taxon>Euheterodonta</taxon>
        <taxon>Imparidentia</taxon>
        <taxon>Neoheterodontei</taxon>
        <taxon>Myida</taxon>
        <taxon>Dreissenoidea</taxon>
        <taxon>Dreissenidae</taxon>
        <taxon>Dreissena</taxon>
    </lineage>
</organism>
<keyword evidence="2" id="KW-1185">Reference proteome</keyword>
<proteinExistence type="predicted"/>
<gene>
    <name evidence="1" type="ORF">DPMN_057472</name>
</gene>
<evidence type="ECO:0000313" key="2">
    <source>
        <dbReference type="Proteomes" id="UP000828390"/>
    </source>
</evidence>
<sequence length="69" mass="7708">MGDSEVPPHSWRLQWLTKPLYLLPLLGHPDLLALRDSGPSSREDVRLEGDGWISRAARRSSPSDNKICG</sequence>
<reference evidence="1" key="2">
    <citation type="submission" date="2020-11" db="EMBL/GenBank/DDBJ databases">
        <authorList>
            <person name="McCartney M.A."/>
            <person name="Auch B."/>
            <person name="Kono T."/>
            <person name="Mallez S."/>
            <person name="Becker A."/>
            <person name="Gohl D.M."/>
            <person name="Silverstein K.A.T."/>
            <person name="Koren S."/>
            <person name="Bechman K.B."/>
            <person name="Herman A."/>
            <person name="Abrahante J.E."/>
            <person name="Garbe J."/>
        </authorList>
    </citation>
    <scope>NUCLEOTIDE SEQUENCE</scope>
    <source>
        <strain evidence="1">Duluth1</strain>
        <tissue evidence="1">Whole animal</tissue>
    </source>
</reference>
<reference evidence="1" key="1">
    <citation type="journal article" date="2019" name="bioRxiv">
        <title>The Genome of the Zebra Mussel, Dreissena polymorpha: A Resource for Invasive Species Research.</title>
        <authorList>
            <person name="McCartney M.A."/>
            <person name="Auch B."/>
            <person name="Kono T."/>
            <person name="Mallez S."/>
            <person name="Zhang Y."/>
            <person name="Obille A."/>
            <person name="Becker A."/>
            <person name="Abrahante J.E."/>
            <person name="Garbe J."/>
            <person name="Badalamenti J.P."/>
            <person name="Herman A."/>
            <person name="Mangelson H."/>
            <person name="Liachko I."/>
            <person name="Sullivan S."/>
            <person name="Sone E.D."/>
            <person name="Koren S."/>
            <person name="Silverstein K.A.T."/>
            <person name="Beckman K.B."/>
            <person name="Gohl D.M."/>
        </authorList>
    </citation>
    <scope>NUCLEOTIDE SEQUENCE</scope>
    <source>
        <strain evidence="1">Duluth1</strain>
        <tissue evidence="1">Whole animal</tissue>
    </source>
</reference>
<dbReference type="AlphaFoldDB" id="A0A9D4C095"/>